<comment type="subcellular location">
    <subcellularLocation>
        <location evidence="1">Cytoplasm</location>
    </subcellularLocation>
</comment>
<feature type="region of interest" description="Disordered" evidence="9">
    <location>
        <begin position="137"/>
        <end position="188"/>
    </location>
</feature>
<keyword evidence="11" id="KW-1185">Reference proteome</keyword>
<keyword evidence="7" id="KW-0131">Cell cycle</keyword>
<reference evidence="11" key="1">
    <citation type="journal article" date="2019" name="Int. J. Syst. Evol. Microbiol.">
        <title>The Global Catalogue of Microorganisms (GCM) 10K type strain sequencing project: providing services to taxonomists for standard genome sequencing and annotation.</title>
        <authorList>
            <consortium name="The Broad Institute Genomics Platform"/>
            <consortium name="The Broad Institute Genome Sequencing Center for Infectious Disease"/>
            <person name="Wu L."/>
            <person name="Ma J."/>
        </authorList>
    </citation>
    <scope>NUCLEOTIDE SEQUENCE [LARGE SCALE GENOMIC DNA]</scope>
    <source>
        <strain evidence="11">JCM 9458</strain>
    </source>
</reference>
<feature type="compositionally biased region" description="Basic and acidic residues" evidence="9">
    <location>
        <begin position="241"/>
        <end position="250"/>
    </location>
</feature>
<dbReference type="PANTHER" id="PTHR35794:SF2">
    <property type="entry name" value="CELL DIVISION PROTEIN DIVIVA"/>
    <property type="match status" value="1"/>
</dbReference>
<evidence type="ECO:0000256" key="6">
    <source>
        <dbReference type="ARBA" id="ARBA00023054"/>
    </source>
</evidence>
<dbReference type="NCBIfam" id="TIGR03544">
    <property type="entry name" value="DivI1A_domain"/>
    <property type="match status" value="2"/>
</dbReference>
<accession>A0ABP6T0I1</accession>
<dbReference type="Proteomes" id="UP001501676">
    <property type="component" value="Unassembled WGS sequence"/>
</dbReference>
<evidence type="ECO:0000256" key="8">
    <source>
        <dbReference type="ARBA" id="ARBA00031737"/>
    </source>
</evidence>
<evidence type="ECO:0000256" key="7">
    <source>
        <dbReference type="ARBA" id="ARBA00023306"/>
    </source>
</evidence>
<dbReference type="Gene3D" id="6.10.250.660">
    <property type="match status" value="2"/>
</dbReference>
<evidence type="ECO:0000313" key="10">
    <source>
        <dbReference type="EMBL" id="GAA3390046.1"/>
    </source>
</evidence>
<dbReference type="InterPro" id="IPR019933">
    <property type="entry name" value="DivIVA_domain"/>
</dbReference>
<dbReference type="EMBL" id="BAAAYN010000026">
    <property type="protein sequence ID" value="GAA3390046.1"/>
    <property type="molecule type" value="Genomic_DNA"/>
</dbReference>
<keyword evidence="4" id="KW-0963">Cytoplasm</keyword>
<feature type="region of interest" description="Disordered" evidence="9">
    <location>
        <begin position="339"/>
        <end position="391"/>
    </location>
</feature>
<feature type="region of interest" description="Disordered" evidence="9">
    <location>
        <begin position="213"/>
        <end position="325"/>
    </location>
</feature>
<proteinExistence type="inferred from homology"/>
<feature type="compositionally biased region" description="Basic and acidic residues" evidence="9">
    <location>
        <begin position="155"/>
        <end position="169"/>
    </location>
</feature>
<keyword evidence="6" id="KW-0175">Coiled coil</keyword>
<evidence type="ECO:0000256" key="1">
    <source>
        <dbReference type="ARBA" id="ARBA00004496"/>
    </source>
</evidence>
<sequence length="589" mass="63850">MAQGDRFRRKALKRGYKVDEVDEFLDRAEATLARRPIGEPLTAADIRDVVFRTRFGGYDEWQVDLHLDRLEKELDELASGLPPRGSNGFRALEAGPSAYQDREEVPAYGAAGAAALPPEPATYGGGGGFRNEPSGAYGRPGFRDEPAGVYGQSPYRDEPDDRAGFRDEPGVYGGGGYREEPSYGGGYRGAEPGFAAGYDRGGPAREPMREAATIHQPAPMREPAEYRGAPVSGGGWNEQPEPYRDDRYRDSAPYPEQAPYGDRYREEPSYGGGAGYRGNERYDNAPPYVDQPSYGEGAPYAEQVAYADRPGAGRYQEAPTQYPEQAPYLDQTAYAEVPPYGSAGGYREGPSYAEGAPYREGPSYPEGQPYSGAPYGGGRPRGGYPEPTPYQEGPSYGDVPAREFAGQYRGGQYPGSDQYQTSGEYRTGGRYPEPESTGPQPVVSGIPVSGSVPPPRGGRQFGGESSFRELPAGRGAAEPEYAGRYGKEMTMEMGAVPGLVSPFTNEDKAVVAELRSSFRPRRFGSGYDPGQVERLFDAIQAMMEGRSGGQVSDSDLMPGQFGLVQGGYFEDDVDEALRQVRGLYSRRVG</sequence>
<evidence type="ECO:0000256" key="9">
    <source>
        <dbReference type="SAM" id="MobiDB-lite"/>
    </source>
</evidence>
<evidence type="ECO:0000313" key="11">
    <source>
        <dbReference type="Proteomes" id="UP001501676"/>
    </source>
</evidence>
<organism evidence="10 11">
    <name type="scientific">Cryptosporangium minutisporangium</name>
    <dbReference type="NCBI Taxonomy" id="113569"/>
    <lineage>
        <taxon>Bacteria</taxon>
        <taxon>Bacillati</taxon>
        <taxon>Actinomycetota</taxon>
        <taxon>Actinomycetes</taxon>
        <taxon>Cryptosporangiales</taxon>
        <taxon>Cryptosporangiaceae</taxon>
        <taxon>Cryptosporangium</taxon>
    </lineage>
</organism>
<comment type="caution">
    <text evidence="10">The sequence shown here is derived from an EMBL/GenBank/DDBJ whole genome shotgun (WGS) entry which is preliminary data.</text>
</comment>
<feature type="compositionally biased region" description="Low complexity" evidence="9">
    <location>
        <begin position="438"/>
        <end position="451"/>
    </location>
</feature>
<evidence type="ECO:0000256" key="4">
    <source>
        <dbReference type="ARBA" id="ARBA00022490"/>
    </source>
</evidence>
<name>A0ABP6T0I1_9ACTN</name>
<dbReference type="RefSeq" id="WP_376981171.1">
    <property type="nucleotide sequence ID" value="NZ_BAAAYN010000026.1"/>
</dbReference>
<comment type="similarity">
    <text evidence="2">Belongs to the DivIVA family.</text>
</comment>
<evidence type="ECO:0000256" key="2">
    <source>
        <dbReference type="ARBA" id="ARBA00009008"/>
    </source>
</evidence>
<protein>
    <recommendedName>
        <fullName evidence="3">Cell wall synthesis protein Wag31</fullName>
    </recommendedName>
    <alternativeName>
        <fullName evidence="8">Antigen 84</fullName>
    </alternativeName>
</protein>
<dbReference type="InterPro" id="IPR007793">
    <property type="entry name" value="DivIVA_fam"/>
</dbReference>
<feature type="region of interest" description="Disordered" evidence="9">
    <location>
        <begin position="406"/>
        <end position="475"/>
    </location>
</feature>
<evidence type="ECO:0000256" key="3">
    <source>
        <dbReference type="ARBA" id="ARBA00018787"/>
    </source>
</evidence>
<dbReference type="PANTHER" id="PTHR35794">
    <property type="entry name" value="CELL DIVISION PROTEIN DIVIVA"/>
    <property type="match status" value="1"/>
</dbReference>
<evidence type="ECO:0000256" key="5">
    <source>
        <dbReference type="ARBA" id="ARBA00022618"/>
    </source>
</evidence>
<feature type="compositionally biased region" description="Polar residues" evidence="9">
    <location>
        <begin position="415"/>
        <end position="424"/>
    </location>
</feature>
<keyword evidence="5" id="KW-0132">Cell division</keyword>
<gene>
    <name evidence="10" type="ORF">GCM10020369_42570</name>
</gene>